<dbReference type="AlphaFoldDB" id="A0A1N7K0W3"/>
<keyword evidence="2" id="KW-0203">Cytokinin biosynthesis</keyword>
<reference evidence="4" key="1">
    <citation type="submission" date="2017-01" db="EMBL/GenBank/DDBJ databases">
        <authorList>
            <person name="Varghese N."/>
            <person name="Submissions S."/>
        </authorList>
    </citation>
    <scope>NUCLEOTIDE SEQUENCE [LARGE SCALE GENOMIC DNA]</scope>
    <source>
        <strain evidence="4">DSM 23127</strain>
    </source>
</reference>
<dbReference type="EC" id="3.2.2.n1" evidence="2"/>
<keyword evidence="2" id="KW-0378">Hydrolase</keyword>
<dbReference type="Gene3D" id="3.40.50.450">
    <property type="match status" value="1"/>
</dbReference>
<protein>
    <recommendedName>
        <fullName evidence="2">Cytokinin riboside 5'-monophosphate phosphoribohydrolase</fullName>
        <ecNumber evidence="2">3.2.2.n1</ecNumber>
    </recommendedName>
</protein>
<evidence type="ECO:0000313" key="4">
    <source>
        <dbReference type="Proteomes" id="UP000187608"/>
    </source>
</evidence>
<dbReference type="Pfam" id="PF03641">
    <property type="entry name" value="Lysine_decarbox"/>
    <property type="match status" value="1"/>
</dbReference>
<dbReference type="GO" id="GO:0016799">
    <property type="term" value="F:hydrolase activity, hydrolyzing N-glycosyl compounds"/>
    <property type="evidence" value="ECO:0007669"/>
    <property type="project" value="TreeGrafter"/>
</dbReference>
<dbReference type="Proteomes" id="UP000187608">
    <property type="component" value="Unassembled WGS sequence"/>
</dbReference>
<dbReference type="GO" id="GO:0005829">
    <property type="term" value="C:cytosol"/>
    <property type="evidence" value="ECO:0007669"/>
    <property type="project" value="TreeGrafter"/>
</dbReference>
<proteinExistence type="inferred from homology"/>
<dbReference type="GO" id="GO:0009691">
    <property type="term" value="P:cytokinin biosynthetic process"/>
    <property type="evidence" value="ECO:0007669"/>
    <property type="project" value="UniProtKB-UniRule"/>
</dbReference>
<evidence type="ECO:0000256" key="1">
    <source>
        <dbReference type="ARBA" id="ARBA00006763"/>
    </source>
</evidence>
<dbReference type="NCBIfam" id="TIGR00730">
    <property type="entry name" value="Rossman fold protein, TIGR00730 family"/>
    <property type="match status" value="1"/>
</dbReference>
<dbReference type="InterPro" id="IPR005269">
    <property type="entry name" value="LOG"/>
</dbReference>
<sequence length="180" mass="19689">MRVCIFAGSRKGTDPVYEEKAKELGQILAEQGISIVYGGSNGGLMGAIADGALEKDGEVIGVMPRQLEGIEISHSRLSRLIQVETMHERKAKMAELADGYIALPGGFGTIEELTETITWAQIGIHRKPIGLLNAAGYYSPFMTMVDHAIEAGFVDPVQRTLLKLEEEPRHLVEALWKAKQ</sequence>
<dbReference type="PANTHER" id="PTHR31223">
    <property type="entry name" value="LOG FAMILY PROTEIN YJL055W"/>
    <property type="match status" value="1"/>
</dbReference>
<dbReference type="STRING" id="570947.SAMN05421687_108110"/>
<evidence type="ECO:0000256" key="2">
    <source>
        <dbReference type="RuleBase" id="RU363015"/>
    </source>
</evidence>
<dbReference type="InterPro" id="IPR031100">
    <property type="entry name" value="LOG_fam"/>
</dbReference>
<keyword evidence="4" id="KW-1185">Reference proteome</keyword>
<evidence type="ECO:0000313" key="3">
    <source>
        <dbReference type="EMBL" id="SIS55156.1"/>
    </source>
</evidence>
<gene>
    <name evidence="3" type="ORF">SAMN05421687_108110</name>
</gene>
<name>A0A1N7K0W3_9BACI</name>
<dbReference type="SUPFAM" id="SSF102405">
    <property type="entry name" value="MCP/YpsA-like"/>
    <property type="match status" value="1"/>
</dbReference>
<dbReference type="PANTHER" id="PTHR31223:SF70">
    <property type="entry name" value="LOG FAMILY PROTEIN YJL055W"/>
    <property type="match status" value="1"/>
</dbReference>
<organism evidence="3 4">
    <name type="scientific">Salimicrobium flavidum</name>
    <dbReference type="NCBI Taxonomy" id="570947"/>
    <lineage>
        <taxon>Bacteria</taxon>
        <taxon>Bacillati</taxon>
        <taxon>Bacillota</taxon>
        <taxon>Bacilli</taxon>
        <taxon>Bacillales</taxon>
        <taxon>Bacillaceae</taxon>
        <taxon>Salimicrobium</taxon>
    </lineage>
</organism>
<accession>A0A1N7K0W3</accession>
<dbReference type="EMBL" id="FTOC01000008">
    <property type="protein sequence ID" value="SIS55156.1"/>
    <property type="molecule type" value="Genomic_DNA"/>
</dbReference>
<comment type="similarity">
    <text evidence="1 2">Belongs to the LOG family.</text>
</comment>